<dbReference type="AlphaFoldDB" id="A0A4R4X0Y8"/>
<dbReference type="HAMAP" id="MF_01963">
    <property type="entry name" value="MTAP"/>
    <property type="match status" value="1"/>
</dbReference>
<feature type="site" description="Important for substrate specificity" evidence="3">
    <location>
        <position position="193"/>
    </location>
</feature>
<dbReference type="InterPro" id="IPR010044">
    <property type="entry name" value="MTAP"/>
</dbReference>
<comment type="miscellaneous">
    <text evidence="3">Although this enzyme belongs to the family of MTA phosphorylases based on sequence homology, it lacks several conserved amino acids in the substrate binding pocket that confer specificity towards MTA.</text>
</comment>
<dbReference type="PROSITE" id="PS01240">
    <property type="entry name" value="PNP_MTAP_2"/>
    <property type="match status" value="1"/>
</dbReference>
<comment type="similarity">
    <text evidence="3">Belongs to the PNP/MTAP phosphorylase family. MTAP subfamily.</text>
</comment>
<comment type="caution">
    <text evidence="5">The sequence shown here is derived from an EMBL/GenBank/DDBJ whole genome shotgun (WGS) entry which is preliminary data.</text>
</comment>
<comment type="subunit">
    <text evidence="3">Homohexamer. Dimer of a homotrimer.</text>
</comment>
<feature type="domain" description="Nucleoside phosphorylase" evidence="4">
    <location>
        <begin position="34"/>
        <end position="247"/>
    </location>
</feature>
<evidence type="ECO:0000256" key="3">
    <source>
        <dbReference type="HAMAP-Rule" id="MF_01963"/>
    </source>
</evidence>
<feature type="binding site" evidence="3">
    <location>
        <position position="212"/>
    </location>
    <ligand>
        <name>phosphate</name>
        <dbReference type="ChEBI" id="CHEBI:43474"/>
    </ligand>
</feature>
<dbReference type="InterPro" id="IPR000845">
    <property type="entry name" value="Nucleoside_phosphorylase_d"/>
</dbReference>
<dbReference type="PANTHER" id="PTHR42679:SF2">
    <property type="entry name" value="S-METHYL-5'-THIOADENOSINE PHOSPHORYLASE"/>
    <property type="match status" value="1"/>
</dbReference>
<comment type="pathway">
    <text evidence="3">Purine metabolism; purine nucleoside salvage.</text>
</comment>
<dbReference type="EC" id="2.4.2.1" evidence="3"/>
<reference evidence="5 6" key="1">
    <citation type="submission" date="2019-03" db="EMBL/GenBank/DDBJ databases">
        <title>Draft genome sequences of novel Actinobacteria.</title>
        <authorList>
            <person name="Sahin N."/>
            <person name="Ay H."/>
            <person name="Saygin H."/>
        </authorList>
    </citation>
    <scope>NUCLEOTIDE SEQUENCE [LARGE SCALE GENOMIC DNA]</scope>
    <source>
        <strain evidence="5 6">KC712</strain>
    </source>
</reference>
<sequence>MPTVTVNHGLVSHNATHDGLGGPVGSADLMNASLAIIGGTGLYHLLQNAEEVRPETPYGFPGAAIQVGELGGRRVAFLPRHGVDHTLLPAEIPFRANLWALHALGARQVVAVNAVGSLRTPLRRGDMVLVDQFVDRTWGRPDTFSGDGEVVYISAADPFCERMRRTAHGRLLDLQERVHADGTVVVIQGPRFSSRAESTWFSKQGWDLVNMTIYPEVVLARELQMCYVSLCYVTDHDACVGDSATEPVSHHAVAAEFGRGLDRIRHALKVLAPGLADDPSCGCRSAVSSATA</sequence>
<comment type="catalytic activity">
    <reaction evidence="3">
        <text>a purine D-ribonucleoside + phosphate = a purine nucleobase + alpha-D-ribose 1-phosphate</text>
        <dbReference type="Rhea" id="RHEA:19805"/>
        <dbReference type="ChEBI" id="CHEBI:26386"/>
        <dbReference type="ChEBI" id="CHEBI:43474"/>
        <dbReference type="ChEBI" id="CHEBI:57720"/>
        <dbReference type="ChEBI" id="CHEBI:142355"/>
        <dbReference type="EC" id="2.4.2.1"/>
    </reaction>
</comment>
<evidence type="ECO:0000259" key="4">
    <source>
        <dbReference type="Pfam" id="PF01048"/>
    </source>
</evidence>
<dbReference type="GO" id="GO:0005829">
    <property type="term" value="C:cytosol"/>
    <property type="evidence" value="ECO:0007669"/>
    <property type="project" value="TreeGrafter"/>
</dbReference>
<feature type="binding site" evidence="3">
    <location>
        <begin position="80"/>
        <end position="81"/>
    </location>
    <ligand>
        <name>phosphate</name>
        <dbReference type="ChEBI" id="CHEBI:43474"/>
    </ligand>
</feature>
<dbReference type="PANTHER" id="PTHR42679">
    <property type="entry name" value="S-METHYL-5'-THIOADENOSINE PHOSPHORYLASE"/>
    <property type="match status" value="1"/>
</dbReference>
<dbReference type="CDD" id="cd09010">
    <property type="entry name" value="MTAP_SsMTAPII_like_MTIP"/>
    <property type="match status" value="1"/>
</dbReference>
<dbReference type="InterPro" id="IPR035994">
    <property type="entry name" value="Nucleoside_phosphorylase_sf"/>
</dbReference>
<keyword evidence="6" id="KW-1185">Reference proteome</keyword>
<keyword evidence="3" id="KW-0660">Purine salvage</keyword>
<dbReference type="GO" id="GO:0006166">
    <property type="term" value="P:purine ribonucleoside salvage"/>
    <property type="evidence" value="ECO:0007669"/>
    <property type="project" value="UniProtKB-UniRule"/>
</dbReference>
<comment type="caution">
    <text evidence="3">Lacks conserved residue(s) required for the propagation of feature annotation.</text>
</comment>
<organism evidence="5 6">
    <name type="scientific">Nonomuraea diastatica</name>
    <dbReference type="NCBI Taxonomy" id="1848329"/>
    <lineage>
        <taxon>Bacteria</taxon>
        <taxon>Bacillati</taxon>
        <taxon>Actinomycetota</taxon>
        <taxon>Actinomycetes</taxon>
        <taxon>Streptosporangiales</taxon>
        <taxon>Streptosporangiaceae</taxon>
        <taxon>Nonomuraea</taxon>
    </lineage>
</organism>
<feature type="binding site" evidence="3">
    <location>
        <position position="40"/>
    </location>
    <ligand>
        <name>phosphate</name>
        <dbReference type="ChEBI" id="CHEBI:43474"/>
    </ligand>
</feature>
<dbReference type="GO" id="GO:0019509">
    <property type="term" value="P:L-methionine salvage from methylthioadenosine"/>
    <property type="evidence" value="ECO:0007669"/>
    <property type="project" value="TreeGrafter"/>
</dbReference>
<dbReference type="SUPFAM" id="SSF53167">
    <property type="entry name" value="Purine and uridine phosphorylases"/>
    <property type="match status" value="1"/>
</dbReference>
<dbReference type="Gene3D" id="3.40.50.1580">
    <property type="entry name" value="Nucleoside phosphorylase domain"/>
    <property type="match status" value="1"/>
</dbReference>
<keyword evidence="2 3" id="KW-0808">Transferase</keyword>
<dbReference type="Proteomes" id="UP000294543">
    <property type="component" value="Unassembled WGS sequence"/>
</dbReference>
<evidence type="ECO:0000256" key="2">
    <source>
        <dbReference type="ARBA" id="ARBA00022679"/>
    </source>
</evidence>
<dbReference type="GO" id="GO:0017061">
    <property type="term" value="F:S-methyl-5-thioadenosine phosphorylase activity"/>
    <property type="evidence" value="ECO:0007669"/>
    <property type="project" value="InterPro"/>
</dbReference>
<dbReference type="Pfam" id="PF01048">
    <property type="entry name" value="PNP_UDP_1"/>
    <property type="match status" value="1"/>
</dbReference>
<feature type="site" description="Important for substrate specificity" evidence="3">
    <location>
        <position position="250"/>
    </location>
</feature>
<dbReference type="OrthoDB" id="1523230at2"/>
<name>A0A4R4X0Y8_9ACTN</name>
<gene>
    <name evidence="5" type="ORF">E1294_07480</name>
</gene>
<protein>
    <recommendedName>
        <fullName evidence="3">Purine nucleoside phosphorylase</fullName>
        <shortName evidence="3">PNP</shortName>
        <ecNumber evidence="3">2.4.2.1</ecNumber>
    </recommendedName>
</protein>
<evidence type="ECO:0000313" key="6">
    <source>
        <dbReference type="Proteomes" id="UP000294543"/>
    </source>
</evidence>
<keyword evidence="1 3" id="KW-0328">Glycosyltransferase</keyword>
<comment type="function">
    <text evidence="3">Purine nucleoside phosphorylase involved in purine salvage.</text>
</comment>
<dbReference type="EMBL" id="SMKP01000015">
    <property type="protein sequence ID" value="TDD23836.1"/>
    <property type="molecule type" value="Genomic_DNA"/>
</dbReference>
<proteinExistence type="inferred from homology"/>
<evidence type="ECO:0000256" key="1">
    <source>
        <dbReference type="ARBA" id="ARBA00022676"/>
    </source>
</evidence>
<feature type="binding site" evidence="3">
    <location>
        <position position="211"/>
    </location>
    <ligand>
        <name>substrate</name>
    </ligand>
</feature>
<feature type="binding site" evidence="3">
    <location>
        <begin position="235"/>
        <end position="237"/>
    </location>
    <ligand>
        <name>substrate</name>
    </ligand>
</feature>
<accession>A0A4R4X0Y8</accession>
<evidence type="ECO:0000313" key="5">
    <source>
        <dbReference type="EMBL" id="TDD23836.1"/>
    </source>
</evidence>
<dbReference type="UniPathway" id="UPA00606"/>
<dbReference type="InterPro" id="IPR018099">
    <property type="entry name" value="Purine_phosphorylase-2_CS"/>
</dbReference>